<dbReference type="InterPro" id="IPR046848">
    <property type="entry name" value="E_motif"/>
</dbReference>
<dbReference type="PANTHER" id="PTHR47926:SF537">
    <property type="entry name" value="PENTACOTRIPEPTIDE-REPEAT REGION OF PRORP DOMAIN-CONTAINING PROTEIN"/>
    <property type="match status" value="1"/>
</dbReference>
<comment type="caution">
    <text evidence="3">The sequence shown here is derived from an EMBL/GenBank/DDBJ whole genome shotgun (WGS) entry which is preliminary data.</text>
</comment>
<evidence type="ECO:0000313" key="3">
    <source>
        <dbReference type="EMBL" id="KAK8963767.1"/>
    </source>
</evidence>
<feature type="repeat" description="PPR" evidence="2">
    <location>
        <begin position="195"/>
        <end position="229"/>
    </location>
</feature>
<proteinExistence type="predicted"/>
<dbReference type="InterPro" id="IPR046849">
    <property type="entry name" value="E2_motif"/>
</dbReference>
<evidence type="ECO:0000256" key="1">
    <source>
        <dbReference type="ARBA" id="ARBA00022737"/>
    </source>
</evidence>
<dbReference type="Proteomes" id="UP001412067">
    <property type="component" value="Unassembled WGS sequence"/>
</dbReference>
<organism evidence="3 4">
    <name type="scientific">Platanthera guangdongensis</name>
    <dbReference type="NCBI Taxonomy" id="2320717"/>
    <lineage>
        <taxon>Eukaryota</taxon>
        <taxon>Viridiplantae</taxon>
        <taxon>Streptophyta</taxon>
        <taxon>Embryophyta</taxon>
        <taxon>Tracheophyta</taxon>
        <taxon>Spermatophyta</taxon>
        <taxon>Magnoliopsida</taxon>
        <taxon>Liliopsida</taxon>
        <taxon>Asparagales</taxon>
        <taxon>Orchidaceae</taxon>
        <taxon>Orchidoideae</taxon>
        <taxon>Orchideae</taxon>
        <taxon>Orchidinae</taxon>
        <taxon>Platanthera</taxon>
    </lineage>
</organism>
<dbReference type="InterPro" id="IPR002885">
    <property type="entry name" value="PPR_rpt"/>
</dbReference>
<protein>
    <submittedName>
        <fullName evidence="3">Pentatricopeptide repeat-containing protein</fullName>
    </submittedName>
</protein>
<sequence>MASVSSCPLLPVLANPCSILNPPENLTLSLASTEKWLVSSLGSSSPSPELAALHAVALKTGLARRNAVISHLLQSSSPSSSLLLLRSLSTPPDSPFPFNYLISSLSRLGSHLPALEAYSILRFLSVPIDRSTLPPVLRSAAFLSSIAAGHDAHALAFKTGLTDHLPVATALIRFYFSLELPDHARLIFDRCRTRDSILWNTAIAGLIRCRDVGMGRKMFDEMSKRDIVSWNVMISGYARIMDCISARKLFDQMPQRDVVSWNVLISCYVKQGSFSEAVDLFRKMQGLVAVRPNQVTVTEVLPACSYMGALDLATWIHAYTERQHMPIDLQLTTALVDVYGRCGCIENAQKVFSQTRKRDTFLCSTMIEVLAMHGMANEAFRVFDNMRSEGIKPNDVTMIGLLKACAYEGLLEIGLGWFNKMEAELGLSPKMEHYGCIVELLGRAGKLDDAYQLILNMPMEPSAVVWSSLLNACAIHGDIALAEKAGSRLIELEPRGCGNYIGLSNVYSTGRRWKDAEKTRKLMTESGIIKKPGCSSIEVGNRVYEFYAGDRSHPECREIYEMLHRVAVRLKQAGCRPESCSELHEEVGM</sequence>
<evidence type="ECO:0000313" key="4">
    <source>
        <dbReference type="Proteomes" id="UP001412067"/>
    </source>
</evidence>
<keyword evidence="1" id="KW-0677">Repeat</keyword>
<reference evidence="3 4" key="1">
    <citation type="journal article" date="2022" name="Nat. Plants">
        <title>Genomes of leafy and leafless Platanthera orchids illuminate the evolution of mycoheterotrophy.</title>
        <authorList>
            <person name="Li M.H."/>
            <person name="Liu K.W."/>
            <person name="Li Z."/>
            <person name="Lu H.C."/>
            <person name="Ye Q.L."/>
            <person name="Zhang D."/>
            <person name="Wang J.Y."/>
            <person name="Li Y.F."/>
            <person name="Zhong Z.M."/>
            <person name="Liu X."/>
            <person name="Yu X."/>
            <person name="Liu D.K."/>
            <person name="Tu X.D."/>
            <person name="Liu B."/>
            <person name="Hao Y."/>
            <person name="Liao X.Y."/>
            <person name="Jiang Y.T."/>
            <person name="Sun W.H."/>
            <person name="Chen J."/>
            <person name="Chen Y.Q."/>
            <person name="Ai Y."/>
            <person name="Zhai J.W."/>
            <person name="Wu S.S."/>
            <person name="Zhou Z."/>
            <person name="Hsiao Y.Y."/>
            <person name="Wu W.L."/>
            <person name="Chen Y.Y."/>
            <person name="Lin Y.F."/>
            <person name="Hsu J.L."/>
            <person name="Li C.Y."/>
            <person name="Wang Z.W."/>
            <person name="Zhao X."/>
            <person name="Zhong W.Y."/>
            <person name="Ma X.K."/>
            <person name="Ma L."/>
            <person name="Huang J."/>
            <person name="Chen G.Z."/>
            <person name="Huang M.Z."/>
            <person name="Huang L."/>
            <person name="Peng D.H."/>
            <person name="Luo Y.B."/>
            <person name="Zou S.Q."/>
            <person name="Chen S.P."/>
            <person name="Lan S."/>
            <person name="Tsai W.C."/>
            <person name="Van de Peer Y."/>
            <person name="Liu Z.J."/>
        </authorList>
    </citation>
    <scope>NUCLEOTIDE SEQUENCE [LARGE SCALE GENOMIC DNA]</scope>
    <source>
        <strain evidence="3">Lor288</strain>
    </source>
</reference>
<dbReference type="Pfam" id="PF01535">
    <property type="entry name" value="PPR"/>
    <property type="match status" value="2"/>
</dbReference>
<dbReference type="Gene3D" id="1.25.40.10">
    <property type="entry name" value="Tetratricopeptide repeat domain"/>
    <property type="match status" value="3"/>
</dbReference>
<dbReference type="InterPro" id="IPR046960">
    <property type="entry name" value="PPR_At4g14850-like_plant"/>
</dbReference>
<name>A0ABR2MHY0_9ASPA</name>
<dbReference type="Pfam" id="PF13041">
    <property type="entry name" value="PPR_2"/>
    <property type="match status" value="2"/>
</dbReference>
<dbReference type="NCBIfam" id="TIGR00756">
    <property type="entry name" value="PPR"/>
    <property type="match status" value="4"/>
</dbReference>
<dbReference type="SUPFAM" id="SSF48452">
    <property type="entry name" value="TPR-like"/>
    <property type="match status" value="1"/>
</dbReference>
<dbReference type="Pfam" id="PF20430">
    <property type="entry name" value="Eplus_motif"/>
    <property type="match status" value="1"/>
</dbReference>
<dbReference type="EMBL" id="JBBWWR010000007">
    <property type="protein sequence ID" value="KAK8963767.1"/>
    <property type="molecule type" value="Genomic_DNA"/>
</dbReference>
<evidence type="ECO:0000256" key="2">
    <source>
        <dbReference type="PROSITE-ProRule" id="PRU00708"/>
    </source>
</evidence>
<accession>A0ABR2MHY0</accession>
<dbReference type="PROSITE" id="PS51375">
    <property type="entry name" value="PPR"/>
    <property type="match status" value="3"/>
</dbReference>
<feature type="repeat" description="PPR" evidence="2">
    <location>
        <begin position="257"/>
        <end position="287"/>
    </location>
</feature>
<dbReference type="InterPro" id="IPR011990">
    <property type="entry name" value="TPR-like_helical_dom_sf"/>
</dbReference>
<dbReference type="PANTHER" id="PTHR47926">
    <property type="entry name" value="PENTATRICOPEPTIDE REPEAT-CONTAINING PROTEIN"/>
    <property type="match status" value="1"/>
</dbReference>
<gene>
    <name evidence="3" type="primary">PCMP-H12</name>
    <name evidence="3" type="ORF">KSP40_PGU010573</name>
</gene>
<dbReference type="Pfam" id="PF20431">
    <property type="entry name" value="E_motif"/>
    <property type="match status" value="1"/>
</dbReference>
<feature type="repeat" description="PPR" evidence="2">
    <location>
        <begin position="359"/>
        <end position="393"/>
    </location>
</feature>
<keyword evidence="4" id="KW-1185">Reference proteome</keyword>